<accession>A0ACC2VTN3</accession>
<keyword evidence="2" id="KW-1185">Reference proteome</keyword>
<proteinExistence type="predicted"/>
<organism evidence="1 2">
    <name type="scientific">Naganishia cerealis</name>
    <dbReference type="NCBI Taxonomy" id="610337"/>
    <lineage>
        <taxon>Eukaryota</taxon>
        <taxon>Fungi</taxon>
        <taxon>Dikarya</taxon>
        <taxon>Basidiomycota</taxon>
        <taxon>Agaricomycotina</taxon>
        <taxon>Tremellomycetes</taxon>
        <taxon>Filobasidiales</taxon>
        <taxon>Filobasidiaceae</taxon>
        <taxon>Naganishia</taxon>
    </lineage>
</organism>
<gene>
    <name evidence="1" type="ORF">QFC19_004797</name>
</gene>
<protein>
    <submittedName>
        <fullName evidence="1">Uncharacterized protein</fullName>
    </submittedName>
</protein>
<dbReference type="EMBL" id="JASBWR010000052">
    <property type="protein sequence ID" value="KAJ9102252.1"/>
    <property type="molecule type" value="Genomic_DNA"/>
</dbReference>
<sequence>MSTVYKRGPIHLGHSLDQQKEVDVESLPIPITTKDHPVKARWNSPLRLSGLALTLLIIGYLTHVPYFPHHGPGAKPPISDVVKRGLLKCEAIKLMPPDTTNFRVNRTISDRFESKNAKPVLLKNATVWTGQDAGEEVLYGASVYLRGGVVVSVGAENDVRALLHGDVEEIDVEGRWITPGIVDMHSHAGVDASPSLRGSDDTNSVAADVNPYLMSINGFNTHDAAAEWIISGGVTTNLILPGSATSMGGQAFVVKLRKTEIDSPAALMVEPPFVYDGTANQSFVRTGHKRYVKTAFGPGLLFSRENPSRVFSQTRLDSLWHLRQKFQEASDLKQAQDDWCAKGAENTDQFPDDIAQELLVDILRGKVNVNSHSYETVDYNNLAQLTNQFKFHISTIHHAHEAYLTIPRLKQFYGGPPAAAIFATNARYKLESFRGSEYAPFVLDKYGLLVTCVSDHPVLNSQHLLFEAQQTYIYGLNMSAALKTVISNPAKALGLDHRLGKIDSGFDADIVVWDSMPLQLGARPVQVYIDGIAQLKQPRTILKPHLQNVPPAGSAEGWKTALETRGDPPLRSEIEAKRVIFTGVTATYLRADDRIHEVHIKGDSLQQKRVVVLDGRISCVGDCAVEEDNDFQFIDLKGGVITAGFMTYGSYLGLMEIRQEPSTTDGKIPDPLTESNSYLSMVVPKGADGALFDQRDQLIAYKSGVTRGVVHPIESGVFEGISYAYDPAARHALDGGILQREVALHIKISENSKLSSAAVIGVIRKLLLGETEKSDLQRYFRKIALGDVPLVVAVDRADLMVSLINLKKEVAPGMKLVFDGAAEAWLIASEIKKADIGVIVNPPKAFPGTWDSRRSLPGLPLSNTSLPAYLADHGIKVGLGINEEWMARNTRLDMAWEYTNGAGIFSKASALELVTSNLDHLLGLSSSSGEDTGWVAFEGNPFALQAKEEAREVVEQAAR</sequence>
<reference evidence="1" key="1">
    <citation type="submission" date="2023-04" db="EMBL/GenBank/DDBJ databases">
        <title>Draft Genome sequencing of Naganishia species isolated from polar environments using Oxford Nanopore Technology.</title>
        <authorList>
            <person name="Leo P."/>
            <person name="Venkateswaran K."/>
        </authorList>
    </citation>
    <scope>NUCLEOTIDE SEQUENCE</scope>
    <source>
        <strain evidence="1">MNA-CCFEE 5261</strain>
    </source>
</reference>
<comment type="caution">
    <text evidence="1">The sequence shown here is derived from an EMBL/GenBank/DDBJ whole genome shotgun (WGS) entry which is preliminary data.</text>
</comment>
<name>A0ACC2VTN3_9TREE</name>
<evidence type="ECO:0000313" key="1">
    <source>
        <dbReference type="EMBL" id="KAJ9102252.1"/>
    </source>
</evidence>
<evidence type="ECO:0000313" key="2">
    <source>
        <dbReference type="Proteomes" id="UP001241377"/>
    </source>
</evidence>
<dbReference type="Proteomes" id="UP001241377">
    <property type="component" value="Unassembled WGS sequence"/>
</dbReference>